<dbReference type="EMBL" id="VNIM01000028">
    <property type="protein sequence ID" value="TVV74733.1"/>
    <property type="molecule type" value="Genomic_DNA"/>
</dbReference>
<dbReference type="RefSeq" id="WP_145150169.1">
    <property type="nucleotide sequence ID" value="NZ_VNIM01000028.1"/>
</dbReference>
<accession>A0A558R5S3</accession>
<proteinExistence type="predicted"/>
<gene>
    <name evidence="1" type="ORF">FOY91_08760</name>
</gene>
<name>A0A558R5S3_9SPHN</name>
<protein>
    <submittedName>
        <fullName evidence="1">Uncharacterized protein</fullName>
    </submittedName>
</protein>
<sequence length="94" mass="10331">MTDAKLIDARLAARLISRAREAAVCGHAVGTTAEQIAGALLNGRSDWLPECFPDMQQAINRLHAEGAQWWPTMLAVRDTGWRREGERSASEALD</sequence>
<dbReference type="Proteomes" id="UP000318681">
    <property type="component" value="Unassembled WGS sequence"/>
</dbReference>
<organism evidence="1 2">
    <name type="scientific">Alterirhizorhabdus solaris</name>
    <dbReference type="NCBI Taxonomy" id="2529389"/>
    <lineage>
        <taxon>Bacteria</taxon>
        <taxon>Pseudomonadati</taxon>
        <taxon>Pseudomonadota</taxon>
        <taxon>Alphaproteobacteria</taxon>
        <taxon>Sphingomonadales</taxon>
        <taxon>Rhizorhabdaceae</taxon>
        <taxon>Alterirhizorhabdus</taxon>
    </lineage>
</organism>
<dbReference type="AlphaFoldDB" id="A0A558R5S3"/>
<keyword evidence="2" id="KW-1185">Reference proteome</keyword>
<comment type="caution">
    <text evidence="1">The sequence shown here is derived from an EMBL/GenBank/DDBJ whole genome shotgun (WGS) entry which is preliminary data.</text>
</comment>
<evidence type="ECO:0000313" key="1">
    <source>
        <dbReference type="EMBL" id="TVV74733.1"/>
    </source>
</evidence>
<reference evidence="1 2" key="1">
    <citation type="submission" date="2019-07" db="EMBL/GenBank/DDBJ databases">
        <title>Sphingomonas solaris sp. nov., isolated from a solar panel from Boston, Massachusetts.</title>
        <authorList>
            <person name="Tanner K."/>
            <person name="Pascual J."/>
            <person name="Mancuso C."/>
            <person name="Pereto J."/>
            <person name="Khalil A."/>
            <person name="Vilanova C."/>
        </authorList>
    </citation>
    <scope>NUCLEOTIDE SEQUENCE [LARGE SCALE GENOMIC DNA]</scope>
    <source>
        <strain evidence="1 2">R4DWN</strain>
    </source>
</reference>
<evidence type="ECO:0000313" key="2">
    <source>
        <dbReference type="Proteomes" id="UP000318681"/>
    </source>
</evidence>